<reference evidence="4 5" key="1">
    <citation type="journal article" date="2023" name="G3 (Bethesda)">
        <title>A chromosome-level genome assembly of Zasmidium syzygii isolated from banana leaves.</title>
        <authorList>
            <person name="van Westerhoven A.C."/>
            <person name="Mehrabi R."/>
            <person name="Talebi R."/>
            <person name="Steentjes M.B.F."/>
            <person name="Corcolon B."/>
            <person name="Chong P.A."/>
            <person name="Kema G.H.J."/>
            <person name="Seidl M.F."/>
        </authorList>
    </citation>
    <scope>NUCLEOTIDE SEQUENCE [LARGE SCALE GENOMIC DNA]</scope>
    <source>
        <strain evidence="4 5">P124</strain>
    </source>
</reference>
<feature type="region of interest" description="Disordered" evidence="1">
    <location>
        <begin position="394"/>
        <end position="485"/>
    </location>
</feature>
<sequence length="1597" mass="176560">MPLLLSKRRSMQHLAPSRTPDSNRHDHDTASLRPKSATNLAPNIHQRPVSEHGPSSHSISRLSHELHPDDIPDDPPSNHDVAKQQPKRFSLMNLRRNFSESHLAARARMDEQPIQEELPPIPAVTAEGVVPTIVKTAPTMDNAMESPAQHVEVEEQRTPRPGLFKRGSSRGRVSPHKDPRKSTDEKRVDKKSSTSLRWRRGKNSGLEDLHRMSTYHIQNQSNQSAPPSYGDESSSALAVPVGQLADPRFSESSRSDGSNGSSGDGHIYGSTTTTTHTVSTHTTFFRLPRRNKNRSSLFPLPVKLPPPQQSPQQGQQSRPQSPATPRASTQSNTPEGQGTPTNEQGPQGALQRRHTATSPVKLRGHSQSAPSPNAALAKSSLSFAEPGMNLFRASSERSLNSSTSSPLQPPMRRGTRGRSSTNSSWRSSHDVDTPPALSASGRNSTSTTGRSSFGGFLTLSRFRQGSEPHSPRHGSPGTNSKSNSFAISREQLVIPEREEGDTPGKYLERLESAVSRSVIAGILSKSGDSFAISVLRSYTRRFAFFGEPIDMSLRKFLLEAELPKETQQVDRVIQAFADRYHECNPGVFLNSDQAYVIAFSIMMLHTDAFNKNNKHKMQKQDYIKNTSGQGLSDDILSCFFDNICYTPFIHFDEDVDINGQKVLPFKPKKSGHKLKTAIPGADVVTKKPSGPLDPYNLLVESKLDTLRPALKDTILLDDPYDYRGNQGDLDAQYLNRAFTHTGILQIISARSRPAAYESQYANGNSTAMETQQGIVDLKITKVGTLWRKSARKKKARSPWQEWGAILTGSQLYLFKNSHWAKGLMHQFMQHQRPGQLRTPVVFKPPLQDFKPDALIKTDNAVALVDSTYTRHKNAFTFVRPGGQEEVLLADNEHELADWLGLINYAAAFRAAGVRIRGMVGGNEEDLRNKDVRRLESTASSRSIQTQTGEITIQNRGLTPQLQRQVMAARRQIMVHKIAAIEKDVTDANRQLENMLRNARHLLVLAPIAQKTREDVIHAAARADAMIKWLRRDIWRMKCHRDILAMDVRLDGLSASDLEKLAQEQATPNEPESAKKEKPKVLSRLSSSKANIVKSPPQSPTVAQTPGRPSTGDTFRGNDVFRTPPESISPQREEAFRLPPLSLDTSAQNEHRPSVTSTLLSASPNLGGGSLTHSSSASSMLQVQRTHSSLQPDTNVQRPDTASEPSVDERELRLLATATMGPAQPEMTPRAIEEPSQSRSPESKHKSVRRSLQKTLREAHGHHHHSTHRHRRNKDSDSTVRSGGFDDRDLDDATPGLQREKPRFILHGKQASVVQFGGDWERMKLRREQYGQQHPSSPSQEQRDAAYERRRSEQHELLRAGMTSPVVQEFQRHGSITEDDDDNASVVSEETRSFREDAEAAAAYSSAAEGPSASPMPVSSGDDDGLTTDSEFFDLSAWDPEQGRRTTIIGPSSEPILQNASAKNMLRHRRYSSLEKGEDGNVNIVDHDSEDDEAHSPTTKSKKRAKRQTVIGPTTISTDGTWHGIEGNGKGKGRENVASSPSAEASIDSRGSTSAGAPSTVEDPNDVDVDGDERGFVNPISDEELRMMSAGLRAVKTR</sequence>
<keyword evidence="5" id="KW-1185">Reference proteome</keyword>
<feature type="compositionally biased region" description="Basic and acidic residues" evidence="1">
    <location>
        <begin position="175"/>
        <end position="192"/>
    </location>
</feature>
<feature type="region of interest" description="Disordered" evidence="1">
    <location>
        <begin position="1327"/>
        <end position="1576"/>
    </location>
</feature>
<dbReference type="Gene3D" id="1.10.1000.11">
    <property type="entry name" value="Arf Nucleotide-binding Site Opener,domain 2"/>
    <property type="match status" value="1"/>
</dbReference>
<dbReference type="SUPFAM" id="SSF50729">
    <property type="entry name" value="PH domain-like"/>
    <property type="match status" value="1"/>
</dbReference>
<dbReference type="InterPro" id="IPR011993">
    <property type="entry name" value="PH-like_dom_sf"/>
</dbReference>
<feature type="compositionally biased region" description="Polar residues" evidence="1">
    <location>
        <begin position="1181"/>
        <end position="1203"/>
    </location>
</feature>
<feature type="compositionally biased region" description="Basic and acidic residues" evidence="1">
    <location>
        <begin position="1388"/>
        <end position="1397"/>
    </location>
</feature>
<feature type="region of interest" description="Disordered" evidence="1">
    <location>
        <begin position="1"/>
        <end position="82"/>
    </location>
</feature>
<gene>
    <name evidence="4" type="ORF">PRZ48_006330</name>
</gene>
<feature type="compositionally biased region" description="Low complexity" evidence="1">
    <location>
        <begin position="255"/>
        <end position="283"/>
    </location>
</feature>
<dbReference type="InterPro" id="IPR023394">
    <property type="entry name" value="Sec7_C_sf"/>
</dbReference>
<feature type="compositionally biased region" description="Low complexity" evidence="1">
    <location>
        <begin position="310"/>
        <end position="321"/>
    </location>
</feature>
<feature type="compositionally biased region" description="Polar residues" evidence="1">
    <location>
        <begin position="1142"/>
        <end position="1163"/>
    </location>
</feature>
<feature type="compositionally biased region" description="Polar residues" evidence="1">
    <location>
        <begin position="1099"/>
        <end position="1112"/>
    </location>
</feature>
<dbReference type="SUPFAM" id="SSF48425">
    <property type="entry name" value="Sec7 domain"/>
    <property type="match status" value="1"/>
</dbReference>
<feature type="compositionally biased region" description="Low complexity" evidence="1">
    <location>
        <begin position="417"/>
        <end position="426"/>
    </location>
</feature>
<dbReference type="InterPro" id="IPR000904">
    <property type="entry name" value="Sec7_dom"/>
</dbReference>
<dbReference type="CDD" id="cd00821">
    <property type="entry name" value="PH"/>
    <property type="match status" value="1"/>
</dbReference>
<feature type="compositionally biased region" description="Low complexity" evidence="1">
    <location>
        <begin position="396"/>
        <end position="405"/>
    </location>
</feature>
<feature type="compositionally biased region" description="Basic residues" evidence="1">
    <location>
        <begin position="1259"/>
        <end position="1272"/>
    </location>
</feature>
<dbReference type="Pfam" id="PF01369">
    <property type="entry name" value="Sec7"/>
    <property type="match status" value="1"/>
</dbReference>
<dbReference type="Gene3D" id="2.30.29.30">
    <property type="entry name" value="Pleckstrin-homology domain (PH domain)/Phosphotyrosine-binding domain (PTB)"/>
    <property type="match status" value="1"/>
</dbReference>
<proteinExistence type="predicted"/>
<dbReference type="PROSITE" id="PS50003">
    <property type="entry name" value="PH_DOMAIN"/>
    <property type="match status" value="1"/>
</dbReference>
<protein>
    <submittedName>
        <fullName evidence="4">Uncharacterized protein</fullName>
    </submittedName>
</protein>
<dbReference type="CDD" id="cd00171">
    <property type="entry name" value="Sec7"/>
    <property type="match status" value="1"/>
</dbReference>
<feature type="region of interest" description="Disordered" evidence="1">
    <location>
        <begin position="246"/>
        <end position="375"/>
    </location>
</feature>
<feature type="domain" description="SEC7" evidence="3">
    <location>
        <begin position="471"/>
        <end position="643"/>
    </location>
</feature>
<dbReference type="PANTHER" id="PTHR10663">
    <property type="entry name" value="GUANYL-NUCLEOTIDE EXCHANGE FACTOR"/>
    <property type="match status" value="1"/>
</dbReference>
<feature type="compositionally biased region" description="Polar residues" evidence="1">
    <location>
        <begin position="476"/>
        <end position="485"/>
    </location>
</feature>
<feature type="compositionally biased region" description="Basic and acidic residues" evidence="1">
    <location>
        <begin position="62"/>
        <end position="82"/>
    </location>
</feature>
<evidence type="ECO:0000313" key="5">
    <source>
        <dbReference type="Proteomes" id="UP001305779"/>
    </source>
</evidence>
<feature type="compositionally biased region" description="Polar residues" evidence="1">
    <location>
        <begin position="1510"/>
        <end position="1519"/>
    </location>
</feature>
<organism evidence="4 5">
    <name type="scientific">Zasmidium cellare</name>
    <name type="common">Wine cellar mold</name>
    <name type="synonym">Racodium cellare</name>
    <dbReference type="NCBI Taxonomy" id="395010"/>
    <lineage>
        <taxon>Eukaryota</taxon>
        <taxon>Fungi</taxon>
        <taxon>Dikarya</taxon>
        <taxon>Ascomycota</taxon>
        <taxon>Pezizomycotina</taxon>
        <taxon>Dothideomycetes</taxon>
        <taxon>Dothideomycetidae</taxon>
        <taxon>Mycosphaerellales</taxon>
        <taxon>Mycosphaerellaceae</taxon>
        <taxon>Zasmidium</taxon>
    </lineage>
</organism>
<feature type="region of interest" description="Disordered" evidence="1">
    <location>
        <begin position="145"/>
        <end position="209"/>
    </location>
</feature>
<dbReference type="PROSITE" id="PS50190">
    <property type="entry name" value="SEC7"/>
    <property type="match status" value="1"/>
</dbReference>
<feature type="compositionally biased region" description="Basic residues" evidence="1">
    <location>
        <begin position="1"/>
        <end position="11"/>
    </location>
</feature>
<feature type="region of interest" description="Disordered" evidence="1">
    <location>
        <begin position="1061"/>
        <end position="1303"/>
    </location>
</feature>
<dbReference type="PANTHER" id="PTHR10663:SF405">
    <property type="entry name" value="ARF GUANINE NUCLEOTIDE EXCHANGE FACTOR SYT1"/>
    <property type="match status" value="1"/>
</dbReference>
<dbReference type="InterPro" id="IPR001849">
    <property type="entry name" value="PH_domain"/>
</dbReference>
<evidence type="ECO:0000259" key="3">
    <source>
        <dbReference type="PROSITE" id="PS50190"/>
    </source>
</evidence>
<feature type="compositionally biased region" description="Polar residues" evidence="1">
    <location>
        <begin position="326"/>
        <end position="345"/>
    </location>
</feature>
<feature type="compositionally biased region" description="Basic and acidic residues" evidence="1">
    <location>
        <begin position="1340"/>
        <end position="1357"/>
    </location>
</feature>
<evidence type="ECO:0000256" key="1">
    <source>
        <dbReference type="SAM" id="MobiDB-lite"/>
    </source>
</evidence>
<feature type="compositionally biased region" description="Low complexity" evidence="1">
    <location>
        <begin position="1170"/>
        <end position="1180"/>
    </location>
</feature>
<evidence type="ECO:0000259" key="2">
    <source>
        <dbReference type="PROSITE" id="PS50003"/>
    </source>
</evidence>
<dbReference type="Proteomes" id="UP001305779">
    <property type="component" value="Unassembled WGS sequence"/>
</dbReference>
<feature type="domain" description="PH" evidence="2">
    <location>
        <begin position="778"/>
        <end position="907"/>
    </location>
</feature>
<dbReference type="InterPro" id="IPR035999">
    <property type="entry name" value="Sec7_dom_sf"/>
</dbReference>
<feature type="compositionally biased region" description="Polar residues" evidence="1">
    <location>
        <begin position="1536"/>
        <end position="1556"/>
    </location>
</feature>
<comment type="caution">
    <text evidence="4">The sequence shown here is derived from an EMBL/GenBank/DDBJ whole genome shotgun (WGS) entry which is preliminary data.</text>
</comment>
<feature type="compositionally biased region" description="Low complexity" evidence="1">
    <location>
        <begin position="1399"/>
        <end position="1414"/>
    </location>
</feature>
<dbReference type="EMBL" id="JAXOVC010000004">
    <property type="protein sequence ID" value="KAK4502903.1"/>
    <property type="molecule type" value="Genomic_DNA"/>
</dbReference>
<feature type="compositionally biased region" description="Basic and acidic residues" evidence="1">
    <location>
        <begin position="21"/>
        <end position="30"/>
    </location>
</feature>
<feature type="compositionally biased region" description="Low complexity" evidence="1">
    <location>
        <begin position="438"/>
        <end position="458"/>
    </location>
</feature>
<accession>A0ABR0EP70</accession>
<dbReference type="SMART" id="SM00222">
    <property type="entry name" value="Sec7"/>
    <property type="match status" value="1"/>
</dbReference>
<evidence type="ECO:0000313" key="4">
    <source>
        <dbReference type="EMBL" id="KAK4502903.1"/>
    </source>
</evidence>
<feature type="compositionally biased region" description="Polar residues" evidence="1">
    <location>
        <begin position="1329"/>
        <end position="1339"/>
    </location>
</feature>
<name>A0ABR0EP70_ZASCE</name>